<feature type="transmembrane region" description="Helical" evidence="10">
    <location>
        <begin position="387"/>
        <end position="405"/>
    </location>
</feature>
<comment type="similarity">
    <text evidence="2">Belongs to the dicarboxylate/amino acid:cation symporter (DAACS) (TC 2.A.23) family.</text>
</comment>
<evidence type="ECO:0000256" key="2">
    <source>
        <dbReference type="ARBA" id="ARBA00006148"/>
    </source>
</evidence>
<dbReference type="HOGENOM" id="CLU_019375_0_3_14"/>
<dbReference type="Pfam" id="PF00375">
    <property type="entry name" value="SDF"/>
    <property type="match status" value="1"/>
</dbReference>
<gene>
    <name evidence="11" type="ORF">SCULI_v1c03450</name>
</gene>
<dbReference type="AlphaFoldDB" id="W6A6V0"/>
<evidence type="ECO:0000256" key="9">
    <source>
        <dbReference type="SAM" id="MobiDB-lite"/>
    </source>
</evidence>
<sequence length="552" mass="60365">MNFLAEENRGILETFIAISTWQSLLGILIFIGIQVGFWIFLKKQKLQFMYRILIGMAIGLLFGIVIQSIIGFPESLGDYDEPGNEYYWIYELSIWANFFKNVFINGVMLLTIPIVFVAMFRVTSKPTSRGVGRITLKGGLFFLFNVFISFTFTFFVGVAAKVGKGFELIPDDGYVGKDNVPLPQLIWQYIPNNLFGSLASNVIVPVMVVGALAGISVRILSKRKTVEMEAIRKSMDTGWDIIMSMLMTFMKIMPLAVMSMLATAIFTRPIGSLATIGKVIGIGYLGIAFSIGYLTLLVFVFGLNVKGWWKQAWKPLVQGFATQSSNATLPITMSTLKEDMKINESATGTLAPLSTTVGLIACAGVQAGLATSILWTGDGNAVEIGLLQFYFLGLLITLIASLGIAGVPGTATVVTVGVLGGLGYGAFINSVLEIIAPLDGLFDMGRTGANVLAAVAVTPIVAKSEGMIEKDSPLLNEKGLFKQDQILKMREIKENSLEQINNLTKTLDKQLRNKELDSAKKAELKKETSEQIHQIRANKKASLQEIKTQKLQ</sequence>
<dbReference type="PATRIC" id="fig|1276246.3.peg.344"/>
<dbReference type="InterPro" id="IPR036458">
    <property type="entry name" value="Na:dicarbo_symporter_sf"/>
</dbReference>
<keyword evidence="4" id="KW-0813">Transport</keyword>
<dbReference type="Proteomes" id="UP000019267">
    <property type="component" value="Chromosome"/>
</dbReference>
<feature type="transmembrane region" description="Helical" evidence="10">
    <location>
        <begin position="20"/>
        <end position="41"/>
    </location>
</feature>
<organism evidence="11 12">
    <name type="scientific">Spiroplasma culicicola AES-1</name>
    <dbReference type="NCBI Taxonomy" id="1276246"/>
    <lineage>
        <taxon>Bacteria</taxon>
        <taxon>Bacillati</taxon>
        <taxon>Mycoplasmatota</taxon>
        <taxon>Mollicutes</taxon>
        <taxon>Entomoplasmatales</taxon>
        <taxon>Spiroplasmataceae</taxon>
        <taxon>Spiroplasma</taxon>
    </lineage>
</organism>
<feature type="transmembrane region" description="Helical" evidence="10">
    <location>
        <begin position="102"/>
        <end position="120"/>
    </location>
</feature>
<feature type="transmembrane region" description="Helical" evidence="10">
    <location>
        <begin position="241"/>
        <end position="267"/>
    </location>
</feature>
<comment type="subcellular location">
    <subcellularLocation>
        <location evidence="1">Membrane</location>
        <topology evidence="1">Multi-pass membrane protein</topology>
    </subcellularLocation>
</comment>
<proteinExistence type="inferred from homology"/>
<feature type="region of interest" description="Disordered" evidence="9">
    <location>
        <begin position="522"/>
        <end position="552"/>
    </location>
</feature>
<evidence type="ECO:0000256" key="1">
    <source>
        <dbReference type="ARBA" id="ARBA00004141"/>
    </source>
</evidence>
<dbReference type="eggNOG" id="COG1823">
    <property type="taxonomic scope" value="Bacteria"/>
</dbReference>
<evidence type="ECO:0000256" key="3">
    <source>
        <dbReference type="ARBA" id="ARBA00022031"/>
    </source>
</evidence>
<feature type="transmembrane region" description="Helical" evidence="10">
    <location>
        <begin position="140"/>
        <end position="160"/>
    </location>
</feature>
<dbReference type="PANTHER" id="PTHR42865">
    <property type="entry name" value="PROTON/GLUTAMATE-ASPARTATE SYMPORTER"/>
    <property type="match status" value="1"/>
</dbReference>
<dbReference type="GO" id="GO:0015293">
    <property type="term" value="F:symporter activity"/>
    <property type="evidence" value="ECO:0007669"/>
    <property type="project" value="UniProtKB-KW"/>
</dbReference>
<dbReference type="KEGG" id="scq:SCULI_v1c03450"/>
<feature type="transmembrane region" description="Helical" evidence="10">
    <location>
        <begin position="350"/>
        <end position="375"/>
    </location>
</feature>
<dbReference type="STRING" id="1276246.SCULI_v1c03450"/>
<evidence type="ECO:0000256" key="7">
    <source>
        <dbReference type="ARBA" id="ARBA00023136"/>
    </source>
</evidence>
<feature type="transmembrane region" description="Helical" evidence="10">
    <location>
        <begin position="48"/>
        <end position="70"/>
    </location>
</feature>
<feature type="transmembrane region" description="Helical" evidence="10">
    <location>
        <begin position="412"/>
        <end position="432"/>
    </location>
</feature>
<keyword evidence="5 10" id="KW-0812">Transmembrane</keyword>
<evidence type="ECO:0000256" key="8">
    <source>
        <dbReference type="ARBA" id="ARBA00031293"/>
    </source>
</evidence>
<keyword evidence="12" id="KW-1185">Reference proteome</keyword>
<dbReference type="RefSeq" id="WP_038648026.1">
    <property type="nucleotide sequence ID" value="NZ_CP006681.1"/>
</dbReference>
<protein>
    <recommendedName>
        <fullName evidence="3">L-cystine uptake protein TcyP</fullName>
    </recommendedName>
    <alternativeName>
        <fullName evidence="8">Transporter of cystine TcyP</fullName>
    </alternativeName>
</protein>
<keyword evidence="6 10" id="KW-1133">Transmembrane helix</keyword>
<evidence type="ECO:0000256" key="4">
    <source>
        <dbReference type="ARBA" id="ARBA00022448"/>
    </source>
</evidence>
<dbReference type="EMBL" id="CP006681">
    <property type="protein sequence ID" value="AHI52686.1"/>
    <property type="molecule type" value="Genomic_DNA"/>
</dbReference>
<dbReference type="GO" id="GO:0005886">
    <property type="term" value="C:plasma membrane"/>
    <property type="evidence" value="ECO:0007669"/>
    <property type="project" value="UniProtKB-SubCell"/>
</dbReference>
<feature type="transmembrane region" description="Helical" evidence="10">
    <location>
        <begin position="279"/>
        <end position="305"/>
    </location>
</feature>
<dbReference type="OrthoDB" id="9768885at2"/>
<evidence type="ECO:0000256" key="5">
    <source>
        <dbReference type="ARBA" id="ARBA00022692"/>
    </source>
</evidence>
<dbReference type="SUPFAM" id="SSF118215">
    <property type="entry name" value="Proton glutamate symport protein"/>
    <property type="match status" value="1"/>
</dbReference>
<evidence type="ECO:0000256" key="10">
    <source>
        <dbReference type="SAM" id="Phobius"/>
    </source>
</evidence>
<dbReference type="PANTHER" id="PTHR42865:SF5">
    <property type="entry name" value="L-CYSTINE TRANSPORTER TCYP"/>
    <property type="match status" value="1"/>
</dbReference>
<dbReference type="InterPro" id="IPR001991">
    <property type="entry name" value="Na-dicarboxylate_symporter"/>
</dbReference>
<name>W6A6V0_9MOLU</name>
<reference evidence="11 12" key="1">
    <citation type="journal article" date="2014" name="Genome Biol. Evol.">
        <title>Molecular evolution of the substrate utilization strategies and putative virulence factors in mosquito-associated Spiroplasma species.</title>
        <authorList>
            <person name="Chang T.H."/>
            <person name="Lo W.S."/>
            <person name="Ku C."/>
            <person name="Chen L.L."/>
            <person name="Kuo C.H."/>
        </authorList>
    </citation>
    <scope>NUCLEOTIDE SEQUENCE [LARGE SCALE GENOMIC DNA]</scope>
    <source>
        <strain evidence="11">AES-1</strain>
    </source>
</reference>
<dbReference type="Gene3D" id="1.10.3860.10">
    <property type="entry name" value="Sodium:dicarboxylate symporter"/>
    <property type="match status" value="1"/>
</dbReference>
<evidence type="ECO:0000313" key="12">
    <source>
        <dbReference type="Proteomes" id="UP000019267"/>
    </source>
</evidence>
<keyword evidence="7 10" id="KW-0472">Membrane</keyword>
<feature type="transmembrane region" description="Helical" evidence="10">
    <location>
        <begin position="202"/>
        <end position="220"/>
    </location>
</feature>
<evidence type="ECO:0000313" key="11">
    <source>
        <dbReference type="EMBL" id="AHI52686.1"/>
    </source>
</evidence>
<evidence type="ECO:0000256" key="6">
    <source>
        <dbReference type="ARBA" id="ARBA00022989"/>
    </source>
</evidence>
<accession>W6A6V0</accession>